<name>A0A3N4IGB8_ASCIM</name>
<organism evidence="2 3">
    <name type="scientific">Ascobolus immersus RN42</name>
    <dbReference type="NCBI Taxonomy" id="1160509"/>
    <lineage>
        <taxon>Eukaryota</taxon>
        <taxon>Fungi</taxon>
        <taxon>Dikarya</taxon>
        <taxon>Ascomycota</taxon>
        <taxon>Pezizomycotina</taxon>
        <taxon>Pezizomycetes</taxon>
        <taxon>Pezizales</taxon>
        <taxon>Ascobolaceae</taxon>
        <taxon>Ascobolus</taxon>
    </lineage>
</organism>
<dbReference type="AlphaFoldDB" id="A0A3N4IGB8"/>
<feature type="compositionally biased region" description="Basic and acidic residues" evidence="1">
    <location>
        <begin position="10"/>
        <end position="25"/>
    </location>
</feature>
<evidence type="ECO:0000313" key="3">
    <source>
        <dbReference type="Proteomes" id="UP000275078"/>
    </source>
</evidence>
<feature type="region of interest" description="Disordered" evidence="1">
    <location>
        <begin position="1"/>
        <end position="110"/>
    </location>
</feature>
<evidence type="ECO:0000313" key="2">
    <source>
        <dbReference type="EMBL" id="RPA85195.1"/>
    </source>
</evidence>
<dbReference type="Proteomes" id="UP000275078">
    <property type="component" value="Unassembled WGS sequence"/>
</dbReference>
<dbReference type="EMBL" id="ML119655">
    <property type="protein sequence ID" value="RPA85195.1"/>
    <property type="molecule type" value="Genomic_DNA"/>
</dbReference>
<sequence>MPQINAGYKSKTDSNRSVKRFEHKQAKAAAKTLAVQQDPLVPPTAPSHEDIAQGSDIGAESILPPADSTGSKRKRKREKQKDRKKLKSEATAEDGSRPAEVFGTDGNRIL</sequence>
<feature type="compositionally biased region" description="Basic and acidic residues" evidence="1">
    <location>
        <begin position="87"/>
        <end position="97"/>
    </location>
</feature>
<protein>
    <submittedName>
        <fullName evidence="2">Uncharacterized protein</fullName>
    </submittedName>
</protein>
<accession>A0A3N4IGB8</accession>
<proteinExistence type="predicted"/>
<reference evidence="2 3" key="1">
    <citation type="journal article" date="2018" name="Nat. Ecol. Evol.">
        <title>Pezizomycetes genomes reveal the molecular basis of ectomycorrhizal truffle lifestyle.</title>
        <authorList>
            <person name="Murat C."/>
            <person name="Payen T."/>
            <person name="Noel B."/>
            <person name="Kuo A."/>
            <person name="Morin E."/>
            <person name="Chen J."/>
            <person name="Kohler A."/>
            <person name="Krizsan K."/>
            <person name="Balestrini R."/>
            <person name="Da Silva C."/>
            <person name="Montanini B."/>
            <person name="Hainaut M."/>
            <person name="Levati E."/>
            <person name="Barry K.W."/>
            <person name="Belfiori B."/>
            <person name="Cichocki N."/>
            <person name="Clum A."/>
            <person name="Dockter R.B."/>
            <person name="Fauchery L."/>
            <person name="Guy J."/>
            <person name="Iotti M."/>
            <person name="Le Tacon F."/>
            <person name="Lindquist E.A."/>
            <person name="Lipzen A."/>
            <person name="Malagnac F."/>
            <person name="Mello A."/>
            <person name="Molinier V."/>
            <person name="Miyauchi S."/>
            <person name="Poulain J."/>
            <person name="Riccioni C."/>
            <person name="Rubini A."/>
            <person name="Sitrit Y."/>
            <person name="Splivallo R."/>
            <person name="Traeger S."/>
            <person name="Wang M."/>
            <person name="Zifcakova L."/>
            <person name="Wipf D."/>
            <person name="Zambonelli A."/>
            <person name="Paolocci F."/>
            <person name="Nowrousian M."/>
            <person name="Ottonello S."/>
            <person name="Baldrian P."/>
            <person name="Spatafora J.W."/>
            <person name="Henrissat B."/>
            <person name="Nagy L.G."/>
            <person name="Aury J.M."/>
            <person name="Wincker P."/>
            <person name="Grigoriev I.V."/>
            <person name="Bonfante P."/>
            <person name="Martin F.M."/>
        </authorList>
    </citation>
    <scope>NUCLEOTIDE SEQUENCE [LARGE SCALE GENOMIC DNA]</scope>
    <source>
        <strain evidence="2 3">RN42</strain>
    </source>
</reference>
<gene>
    <name evidence="2" type="ORF">BJ508DRAFT_303228</name>
</gene>
<keyword evidence="3" id="KW-1185">Reference proteome</keyword>
<evidence type="ECO:0000256" key="1">
    <source>
        <dbReference type="SAM" id="MobiDB-lite"/>
    </source>
</evidence>
<feature type="compositionally biased region" description="Basic residues" evidence="1">
    <location>
        <begin position="71"/>
        <end position="86"/>
    </location>
</feature>